<gene>
    <name evidence="1" type="ORF">SPARVUS_LOCUS3052139</name>
</gene>
<sequence>MTLADHCSVWCCCSQHIWLQQHLCTAHLPSLDFCGGAARLRLLAGDWPPVCLS</sequence>
<evidence type="ECO:0000313" key="2">
    <source>
        <dbReference type="Proteomes" id="UP001162483"/>
    </source>
</evidence>
<organism evidence="1 2">
    <name type="scientific">Staurois parvus</name>
    <dbReference type="NCBI Taxonomy" id="386267"/>
    <lineage>
        <taxon>Eukaryota</taxon>
        <taxon>Metazoa</taxon>
        <taxon>Chordata</taxon>
        <taxon>Craniata</taxon>
        <taxon>Vertebrata</taxon>
        <taxon>Euteleostomi</taxon>
        <taxon>Amphibia</taxon>
        <taxon>Batrachia</taxon>
        <taxon>Anura</taxon>
        <taxon>Neobatrachia</taxon>
        <taxon>Ranoidea</taxon>
        <taxon>Ranidae</taxon>
        <taxon>Staurois</taxon>
    </lineage>
</organism>
<dbReference type="EMBL" id="CATNWA010004409">
    <property type="protein sequence ID" value="CAI9547802.1"/>
    <property type="molecule type" value="Genomic_DNA"/>
</dbReference>
<proteinExistence type="predicted"/>
<protein>
    <submittedName>
        <fullName evidence="1">Uncharacterized protein</fullName>
    </submittedName>
</protein>
<evidence type="ECO:0000313" key="1">
    <source>
        <dbReference type="EMBL" id="CAI9547802.1"/>
    </source>
</evidence>
<dbReference type="Proteomes" id="UP001162483">
    <property type="component" value="Unassembled WGS sequence"/>
</dbReference>
<comment type="caution">
    <text evidence="1">The sequence shown here is derived from an EMBL/GenBank/DDBJ whole genome shotgun (WGS) entry which is preliminary data.</text>
</comment>
<accession>A0ABN9BKA3</accession>
<name>A0ABN9BKA3_9NEOB</name>
<keyword evidence="2" id="KW-1185">Reference proteome</keyword>
<reference evidence="1" key="1">
    <citation type="submission" date="2023-05" db="EMBL/GenBank/DDBJ databases">
        <authorList>
            <person name="Stuckert A."/>
        </authorList>
    </citation>
    <scope>NUCLEOTIDE SEQUENCE</scope>
</reference>